<dbReference type="PANTHER" id="PTHR44688">
    <property type="entry name" value="DNA-BINDING TRANSCRIPTIONAL ACTIVATOR DEVR_DOSR"/>
    <property type="match status" value="1"/>
</dbReference>
<dbReference type="InterPro" id="IPR036388">
    <property type="entry name" value="WH-like_DNA-bd_sf"/>
</dbReference>
<dbReference type="EMBL" id="LYBM01000066">
    <property type="protein sequence ID" value="ODA29694.1"/>
    <property type="molecule type" value="Genomic_DNA"/>
</dbReference>
<name>A0A1C3E8Z0_9GAMM</name>
<dbReference type="SUPFAM" id="SSF46894">
    <property type="entry name" value="C-terminal effector domain of the bipartite response regulators"/>
    <property type="match status" value="1"/>
</dbReference>
<dbReference type="Gene3D" id="3.30.450.80">
    <property type="entry name" value="Transcription factor LuxR-like, autoinducer-binding domain"/>
    <property type="match status" value="1"/>
</dbReference>
<evidence type="ECO:0000259" key="4">
    <source>
        <dbReference type="PROSITE" id="PS50043"/>
    </source>
</evidence>
<proteinExistence type="predicted"/>
<dbReference type="PANTHER" id="PTHR44688:SF16">
    <property type="entry name" value="DNA-BINDING TRANSCRIPTIONAL ACTIVATOR DEVR_DOSR"/>
    <property type="match status" value="1"/>
</dbReference>
<organism evidence="5 6">
    <name type="scientific">Veronia pacifica</name>
    <dbReference type="NCBI Taxonomy" id="1080227"/>
    <lineage>
        <taxon>Bacteria</taxon>
        <taxon>Pseudomonadati</taxon>
        <taxon>Pseudomonadota</taxon>
        <taxon>Gammaproteobacteria</taxon>
        <taxon>Vibrionales</taxon>
        <taxon>Vibrionaceae</taxon>
        <taxon>Veronia</taxon>
    </lineage>
</organism>
<gene>
    <name evidence="5" type="ORF">A8L45_21960</name>
</gene>
<dbReference type="STRING" id="1080227.A8L45_21960"/>
<feature type="domain" description="HTH luxR-type" evidence="4">
    <location>
        <begin position="165"/>
        <end position="230"/>
    </location>
</feature>
<dbReference type="InterPro" id="IPR005143">
    <property type="entry name" value="TF_LuxR_autoind-bd_dom"/>
</dbReference>
<accession>A0A1C3E8Z0</accession>
<comment type="caution">
    <text evidence="5">The sequence shown here is derived from an EMBL/GenBank/DDBJ whole genome shotgun (WGS) entry which is preliminary data.</text>
</comment>
<evidence type="ECO:0000313" key="6">
    <source>
        <dbReference type="Proteomes" id="UP000094936"/>
    </source>
</evidence>
<dbReference type="Pfam" id="PF00196">
    <property type="entry name" value="GerE"/>
    <property type="match status" value="1"/>
</dbReference>
<dbReference type="CDD" id="cd06170">
    <property type="entry name" value="LuxR_C_like"/>
    <property type="match status" value="1"/>
</dbReference>
<dbReference type="GO" id="GO:0003677">
    <property type="term" value="F:DNA binding"/>
    <property type="evidence" value="ECO:0007669"/>
    <property type="project" value="UniProtKB-KW"/>
</dbReference>
<dbReference type="Pfam" id="PF03472">
    <property type="entry name" value="Autoind_bind"/>
    <property type="match status" value="1"/>
</dbReference>
<dbReference type="InterPro" id="IPR016032">
    <property type="entry name" value="Sig_transdc_resp-reg_C-effctor"/>
</dbReference>
<protein>
    <recommendedName>
        <fullName evidence="4">HTH luxR-type domain-containing protein</fullName>
    </recommendedName>
</protein>
<sequence>MKDVIDTIQTIRESESKQALTDAVNKSFSIVGFEHFLLGYVSHESMMSSDTTILDNYPKPWRHLYDSESLINKDPIVHYCMHQSSPLIWHNLKQKHLDKDQKALMHEAKNHGLAHGFSVPLHGSRADFGILSFASSQHDHPDIELAIQKAQILAPAILDKLTALKKKVDVKLTKRETECLLWVSEGKSSWEISMIIGCSERTVVFHLTNATNKLGCTNRYQAVSKAIILGLISPLM</sequence>
<evidence type="ECO:0000313" key="5">
    <source>
        <dbReference type="EMBL" id="ODA29694.1"/>
    </source>
</evidence>
<evidence type="ECO:0000256" key="1">
    <source>
        <dbReference type="ARBA" id="ARBA00023015"/>
    </source>
</evidence>
<dbReference type="InterPro" id="IPR000792">
    <property type="entry name" value="Tscrpt_reg_LuxR_C"/>
</dbReference>
<dbReference type="Proteomes" id="UP000094936">
    <property type="component" value="Unassembled WGS sequence"/>
</dbReference>
<reference evidence="5 6" key="1">
    <citation type="submission" date="2016-05" db="EMBL/GenBank/DDBJ databases">
        <title>Genomic Taxonomy of the Vibrionaceae.</title>
        <authorList>
            <person name="Gomez-Gil B."/>
            <person name="Enciso-Ibarra J."/>
        </authorList>
    </citation>
    <scope>NUCLEOTIDE SEQUENCE [LARGE SCALE GENOMIC DNA]</scope>
    <source>
        <strain evidence="5 6">CAIM 1920</strain>
    </source>
</reference>
<dbReference type="GO" id="GO:0006355">
    <property type="term" value="P:regulation of DNA-templated transcription"/>
    <property type="evidence" value="ECO:0007669"/>
    <property type="project" value="InterPro"/>
</dbReference>
<dbReference type="PROSITE" id="PS00622">
    <property type="entry name" value="HTH_LUXR_1"/>
    <property type="match status" value="1"/>
</dbReference>
<dbReference type="AlphaFoldDB" id="A0A1C3E8Z0"/>
<keyword evidence="6" id="KW-1185">Reference proteome</keyword>
<keyword evidence="3" id="KW-0804">Transcription</keyword>
<keyword evidence="1" id="KW-0805">Transcription regulation</keyword>
<dbReference type="RefSeq" id="WP_068905493.1">
    <property type="nucleotide sequence ID" value="NZ_JBHUIF010000023.1"/>
</dbReference>
<dbReference type="PRINTS" id="PR00038">
    <property type="entry name" value="HTHLUXR"/>
</dbReference>
<dbReference type="PROSITE" id="PS50043">
    <property type="entry name" value="HTH_LUXR_2"/>
    <property type="match status" value="1"/>
</dbReference>
<keyword evidence="2" id="KW-0238">DNA-binding</keyword>
<dbReference type="Gene3D" id="1.10.10.10">
    <property type="entry name" value="Winged helix-like DNA-binding domain superfamily/Winged helix DNA-binding domain"/>
    <property type="match status" value="1"/>
</dbReference>
<evidence type="ECO:0000256" key="2">
    <source>
        <dbReference type="ARBA" id="ARBA00023125"/>
    </source>
</evidence>
<dbReference type="SUPFAM" id="SSF75516">
    <property type="entry name" value="Pheromone-binding domain of LuxR-like quorum-sensing transcription factors"/>
    <property type="match status" value="1"/>
</dbReference>
<evidence type="ECO:0000256" key="3">
    <source>
        <dbReference type="ARBA" id="ARBA00023163"/>
    </source>
</evidence>
<dbReference type="SMART" id="SM00421">
    <property type="entry name" value="HTH_LUXR"/>
    <property type="match status" value="1"/>
</dbReference>
<dbReference type="OrthoDB" id="9774661at2"/>
<dbReference type="InterPro" id="IPR036693">
    <property type="entry name" value="TF_LuxR_autoind-bd_dom_sf"/>
</dbReference>